<organism evidence="3 4">
    <name type="scientific">Labedaea rhizosphaerae</name>
    <dbReference type="NCBI Taxonomy" id="598644"/>
    <lineage>
        <taxon>Bacteria</taxon>
        <taxon>Bacillati</taxon>
        <taxon>Actinomycetota</taxon>
        <taxon>Actinomycetes</taxon>
        <taxon>Pseudonocardiales</taxon>
        <taxon>Pseudonocardiaceae</taxon>
        <taxon>Labedaea</taxon>
    </lineage>
</organism>
<dbReference type="EMBL" id="SNXZ01000004">
    <property type="protein sequence ID" value="TDP96268.1"/>
    <property type="molecule type" value="Genomic_DNA"/>
</dbReference>
<dbReference type="AlphaFoldDB" id="A0A4V3CZ15"/>
<name>A0A4V3CZ15_LABRH</name>
<feature type="region of interest" description="Disordered" evidence="1">
    <location>
        <begin position="407"/>
        <end position="441"/>
    </location>
</feature>
<dbReference type="Proteomes" id="UP000295444">
    <property type="component" value="Unassembled WGS sequence"/>
</dbReference>
<dbReference type="Gene3D" id="1.10.287.1060">
    <property type="entry name" value="ESAT-6-like"/>
    <property type="match status" value="1"/>
</dbReference>
<feature type="compositionally biased region" description="Acidic residues" evidence="1">
    <location>
        <begin position="327"/>
        <end position="345"/>
    </location>
</feature>
<dbReference type="RefSeq" id="WP_133851641.1">
    <property type="nucleotide sequence ID" value="NZ_SNXZ01000004.1"/>
</dbReference>
<keyword evidence="4" id="KW-1185">Reference proteome</keyword>
<reference evidence="3 4" key="1">
    <citation type="submission" date="2019-03" db="EMBL/GenBank/DDBJ databases">
        <title>Genomic Encyclopedia of Type Strains, Phase IV (KMG-IV): sequencing the most valuable type-strain genomes for metagenomic binning, comparative biology and taxonomic classification.</title>
        <authorList>
            <person name="Goeker M."/>
        </authorList>
    </citation>
    <scope>NUCLEOTIDE SEQUENCE [LARGE SCALE GENOMIC DNA]</scope>
    <source>
        <strain evidence="3 4">DSM 45361</strain>
    </source>
</reference>
<proteinExistence type="predicted"/>
<sequence length="441" mass="46023">MAPIPPENTGKVDVTPDEVNSAATTFAKQQDQLGNVWSTLNSSLSAGMAGNDGGAQKFAAKYDPAAKAVWKAFESAIRVLGGTARGLVQTANNYVKAEEHSTAGKKPAGDKFPAPMVADDIWCSGPDPAEGEGHSSVPDWLAKYWPNGDPDKLRDAAKAWRTARDGVGDVTTTLHSAVISITDYNSADDITAMGEFWDSLAKPGDKKAVLTGLHDACDDIAKACDAYAKAIDDARSNLKTALAEAGIAVALTTVVGILLTPFTLGGSDAAAGAADAAEVAAIAGPLVEEFEATVATEVGTAIAEDVAIDLEATAEAVPDIEAAEAEAADVDETIDEELTSEEESAPDGKDVPDSEQPAGVKDGWTERTADNGKGKVYQKPGATGNADQVRIMEPTPRYPDGYVRFYNDRGQPINLDGKPGPNSETHIPLNPDGTYPLPKGW</sequence>
<evidence type="ECO:0000256" key="1">
    <source>
        <dbReference type="SAM" id="MobiDB-lite"/>
    </source>
</evidence>
<evidence type="ECO:0000313" key="4">
    <source>
        <dbReference type="Proteomes" id="UP000295444"/>
    </source>
</evidence>
<evidence type="ECO:0000313" key="3">
    <source>
        <dbReference type="EMBL" id="TDP96268.1"/>
    </source>
</evidence>
<feature type="domain" description="Outer membrane channel protein CpnT-like N-terminal" evidence="2">
    <location>
        <begin position="142"/>
        <end position="259"/>
    </location>
</feature>
<comment type="caution">
    <text evidence="3">The sequence shown here is derived from an EMBL/GenBank/DDBJ whole genome shotgun (WGS) entry which is preliminary data.</text>
</comment>
<evidence type="ECO:0000259" key="2">
    <source>
        <dbReference type="Pfam" id="PF25547"/>
    </source>
</evidence>
<accession>A0A4V3CZ15</accession>
<feature type="compositionally biased region" description="Basic and acidic residues" evidence="1">
    <location>
        <begin position="363"/>
        <end position="373"/>
    </location>
</feature>
<feature type="region of interest" description="Disordered" evidence="1">
    <location>
        <begin position="327"/>
        <end position="386"/>
    </location>
</feature>
<dbReference type="InterPro" id="IPR057746">
    <property type="entry name" value="CpnT-like_N"/>
</dbReference>
<gene>
    <name evidence="3" type="ORF">EV186_104252</name>
</gene>
<protein>
    <recommendedName>
        <fullName evidence="2">Outer membrane channel protein CpnT-like N-terminal domain-containing protein</fullName>
    </recommendedName>
</protein>
<dbReference type="OrthoDB" id="3698654at2"/>
<dbReference type="Pfam" id="PF25547">
    <property type="entry name" value="WXG100_2"/>
    <property type="match status" value="1"/>
</dbReference>